<dbReference type="Proteomes" id="UP000540519">
    <property type="component" value="Unassembled WGS sequence"/>
</dbReference>
<evidence type="ECO:0000313" key="2">
    <source>
        <dbReference type="Proteomes" id="UP000540519"/>
    </source>
</evidence>
<dbReference type="RefSeq" id="WP_155599809.1">
    <property type="nucleotide sequence ID" value="NZ_RCNR01000015.1"/>
</dbReference>
<protein>
    <submittedName>
        <fullName evidence="1">Uncharacterized protein</fullName>
    </submittedName>
</protein>
<gene>
    <name evidence="1" type="ORF">D9O36_10045</name>
</gene>
<accession>A0A7X2ZTP1</accession>
<sequence length="100" mass="11497">MMKSSKNLVSMFFVALFLLFKVAGLHALTHHIDDSDAQHCEVCHITTAVNFTPLLKTESPVLPQTEFYLFEQKFSNNTPQLVFENRFLANNRFTRPPPQV</sequence>
<dbReference type="OrthoDB" id="1179783at2"/>
<dbReference type="EMBL" id="RCNR01000015">
    <property type="protein sequence ID" value="MUH36182.1"/>
    <property type="molecule type" value="Genomic_DNA"/>
</dbReference>
<comment type="caution">
    <text evidence="1">The sequence shown here is derived from an EMBL/GenBank/DDBJ whole genome shotgun (WGS) entry which is preliminary data.</text>
</comment>
<name>A0A7X2ZTP1_9FLAO</name>
<keyword evidence="2" id="KW-1185">Reference proteome</keyword>
<organism evidence="1 2">
    <name type="scientific">Zobellia amurskyensis</name>
    <dbReference type="NCBI Taxonomy" id="248905"/>
    <lineage>
        <taxon>Bacteria</taxon>
        <taxon>Pseudomonadati</taxon>
        <taxon>Bacteroidota</taxon>
        <taxon>Flavobacteriia</taxon>
        <taxon>Flavobacteriales</taxon>
        <taxon>Flavobacteriaceae</taxon>
        <taxon>Zobellia</taxon>
    </lineage>
</organism>
<dbReference type="AlphaFoldDB" id="A0A7X2ZTP1"/>
<evidence type="ECO:0000313" key="1">
    <source>
        <dbReference type="EMBL" id="MUH36182.1"/>
    </source>
</evidence>
<reference evidence="1 2" key="1">
    <citation type="journal article" date="2019" name="Mar. Drugs">
        <title>Comparative Genomics and CAZyme Genome Repertoires of Marine Zobellia amurskyensis KMM 3526(T) and Zobellia laminariae KMM 3676(T).</title>
        <authorList>
            <person name="Chernysheva N."/>
            <person name="Bystritskaya E."/>
            <person name="Stenkova A."/>
            <person name="Golovkin I."/>
            <person name="Nedashkovskaya O."/>
            <person name="Isaeva M."/>
        </authorList>
    </citation>
    <scope>NUCLEOTIDE SEQUENCE [LARGE SCALE GENOMIC DNA]</scope>
    <source>
        <strain evidence="1 2">KMM 3526</strain>
    </source>
</reference>
<proteinExistence type="predicted"/>